<accession>A0ABY7DLL1</accession>
<dbReference type="Proteomes" id="UP001164746">
    <property type="component" value="Chromosome 3"/>
</dbReference>
<dbReference type="PANTHER" id="PTHR24043">
    <property type="entry name" value="SCAVENGER RECEPTOR CLASS F"/>
    <property type="match status" value="1"/>
</dbReference>
<dbReference type="PANTHER" id="PTHR24043:SF8">
    <property type="entry name" value="EGF-LIKE DOMAIN-CONTAINING PROTEIN"/>
    <property type="match status" value="1"/>
</dbReference>
<sequence>CPAGRYGQECQNNCSGYCSNKEPCRFTTGVCLNGCSPGYDFKQDDKCKTECDKHYFGYNCNSTCHCEECENVNGYCGVYPCYSGWIGDTCSEQMESTNRAILTLSSFKGTHINAQKIRNGIEQNRIEILIANQM</sequence>
<evidence type="ECO:0000256" key="1">
    <source>
        <dbReference type="ARBA" id="ARBA00022536"/>
    </source>
</evidence>
<dbReference type="EMBL" id="CP111014">
    <property type="protein sequence ID" value="WAQ98577.1"/>
    <property type="molecule type" value="Genomic_DNA"/>
</dbReference>
<evidence type="ECO:0000313" key="2">
    <source>
        <dbReference type="EMBL" id="WAQ98577.1"/>
    </source>
</evidence>
<evidence type="ECO:0000313" key="3">
    <source>
        <dbReference type="Proteomes" id="UP001164746"/>
    </source>
</evidence>
<reference evidence="2" key="1">
    <citation type="submission" date="2022-11" db="EMBL/GenBank/DDBJ databases">
        <title>Centuries of genome instability and evolution in soft-shell clam transmissible cancer (bioRxiv).</title>
        <authorList>
            <person name="Hart S.F.M."/>
            <person name="Yonemitsu M.A."/>
            <person name="Giersch R.M."/>
            <person name="Beal B.F."/>
            <person name="Arriagada G."/>
            <person name="Davis B.W."/>
            <person name="Ostrander E.A."/>
            <person name="Goff S.P."/>
            <person name="Metzger M.J."/>
        </authorList>
    </citation>
    <scope>NUCLEOTIDE SEQUENCE</scope>
    <source>
        <strain evidence="2">MELC-2E11</strain>
        <tissue evidence="2">Siphon/mantle</tissue>
    </source>
</reference>
<protein>
    <submittedName>
        <fullName evidence="2">DRPR-like protein</fullName>
    </submittedName>
</protein>
<gene>
    <name evidence="2" type="ORF">MAR_022950</name>
</gene>
<dbReference type="InterPro" id="IPR042635">
    <property type="entry name" value="MEGF10/SREC1/2-like"/>
</dbReference>
<dbReference type="Gene3D" id="2.170.300.10">
    <property type="entry name" value="Tie2 ligand-binding domain superfamily"/>
    <property type="match status" value="1"/>
</dbReference>
<name>A0ABY7DLL1_MYAAR</name>
<organism evidence="2 3">
    <name type="scientific">Mya arenaria</name>
    <name type="common">Soft-shell clam</name>
    <dbReference type="NCBI Taxonomy" id="6604"/>
    <lineage>
        <taxon>Eukaryota</taxon>
        <taxon>Metazoa</taxon>
        <taxon>Spiralia</taxon>
        <taxon>Lophotrochozoa</taxon>
        <taxon>Mollusca</taxon>
        <taxon>Bivalvia</taxon>
        <taxon>Autobranchia</taxon>
        <taxon>Heteroconchia</taxon>
        <taxon>Euheterodonta</taxon>
        <taxon>Imparidentia</taxon>
        <taxon>Neoheterodontei</taxon>
        <taxon>Myida</taxon>
        <taxon>Myoidea</taxon>
        <taxon>Myidae</taxon>
        <taxon>Mya</taxon>
    </lineage>
</organism>
<keyword evidence="1" id="KW-0245">EGF-like domain</keyword>
<keyword evidence="3" id="KW-1185">Reference proteome</keyword>
<feature type="non-terminal residue" evidence="2">
    <location>
        <position position="134"/>
    </location>
</feature>
<proteinExistence type="predicted"/>